<proteinExistence type="predicted"/>
<evidence type="ECO:0000313" key="1">
    <source>
        <dbReference type="EMBL" id="MBA0712706.1"/>
    </source>
</evidence>
<organism evidence="1 2">
    <name type="scientific">Gossypium laxum</name>
    <dbReference type="NCBI Taxonomy" id="34288"/>
    <lineage>
        <taxon>Eukaryota</taxon>
        <taxon>Viridiplantae</taxon>
        <taxon>Streptophyta</taxon>
        <taxon>Embryophyta</taxon>
        <taxon>Tracheophyta</taxon>
        <taxon>Spermatophyta</taxon>
        <taxon>Magnoliopsida</taxon>
        <taxon>eudicotyledons</taxon>
        <taxon>Gunneridae</taxon>
        <taxon>Pentapetalae</taxon>
        <taxon>rosids</taxon>
        <taxon>malvids</taxon>
        <taxon>Malvales</taxon>
        <taxon>Malvaceae</taxon>
        <taxon>Malvoideae</taxon>
        <taxon>Gossypium</taxon>
    </lineage>
</organism>
<comment type="caution">
    <text evidence="1">The sequence shown here is derived from an EMBL/GenBank/DDBJ whole genome shotgun (WGS) entry which is preliminary data.</text>
</comment>
<protein>
    <submittedName>
        <fullName evidence="1">Uncharacterized protein</fullName>
    </submittedName>
</protein>
<dbReference type="EMBL" id="JABEZV010000006">
    <property type="protein sequence ID" value="MBA0712706.1"/>
    <property type="molecule type" value="Genomic_DNA"/>
</dbReference>
<reference evidence="1 2" key="1">
    <citation type="journal article" date="2019" name="Genome Biol. Evol.">
        <title>Insights into the evolution of the New World diploid cottons (Gossypium, subgenus Houzingenia) based on genome sequencing.</title>
        <authorList>
            <person name="Grover C.E."/>
            <person name="Arick M.A. 2nd"/>
            <person name="Thrash A."/>
            <person name="Conover J.L."/>
            <person name="Sanders W.S."/>
            <person name="Peterson D.G."/>
            <person name="Frelichowski J.E."/>
            <person name="Scheffler J.A."/>
            <person name="Scheffler B.E."/>
            <person name="Wendel J.F."/>
        </authorList>
    </citation>
    <scope>NUCLEOTIDE SEQUENCE [LARGE SCALE GENOMIC DNA]</scope>
    <source>
        <strain evidence="1">4</strain>
        <tissue evidence="1">Leaf</tissue>
    </source>
</reference>
<sequence>MRQLQIYLTGMTKGSHPSRQFWLKLLDLYAHARERVKEGLLDVCNSC</sequence>
<name>A0A7J8ZLI4_9ROSI</name>
<gene>
    <name evidence="1" type="ORF">Golax_011788</name>
</gene>
<evidence type="ECO:0000313" key="2">
    <source>
        <dbReference type="Proteomes" id="UP000593574"/>
    </source>
</evidence>
<dbReference type="Proteomes" id="UP000593574">
    <property type="component" value="Unassembled WGS sequence"/>
</dbReference>
<dbReference type="AlphaFoldDB" id="A0A7J8ZLI4"/>
<keyword evidence="2" id="KW-1185">Reference proteome</keyword>
<accession>A0A7J8ZLI4</accession>